<evidence type="ECO:0000256" key="3">
    <source>
        <dbReference type="ARBA" id="ARBA00022840"/>
    </source>
</evidence>
<feature type="transmembrane region" description="Helical" evidence="7">
    <location>
        <begin position="340"/>
        <end position="361"/>
    </location>
</feature>
<gene>
    <name evidence="9" type="ORF">FOZ60_007475</name>
</gene>
<dbReference type="InterPro" id="IPR050173">
    <property type="entry name" value="ABC_transporter_C-like"/>
</dbReference>
<evidence type="ECO:0000256" key="7">
    <source>
        <dbReference type="SAM" id="Phobius"/>
    </source>
</evidence>
<dbReference type="OrthoDB" id="6500128at2759"/>
<evidence type="ECO:0000256" key="6">
    <source>
        <dbReference type="SAM" id="MobiDB-lite"/>
    </source>
</evidence>
<dbReference type="InterPro" id="IPR036640">
    <property type="entry name" value="ABC1_TM_sf"/>
</dbReference>
<dbReference type="SUPFAM" id="SSF90123">
    <property type="entry name" value="ABC transporter transmembrane region"/>
    <property type="match status" value="2"/>
</dbReference>
<dbReference type="EMBL" id="JABANP010000003">
    <property type="protein sequence ID" value="KAF4697389.1"/>
    <property type="molecule type" value="Genomic_DNA"/>
</dbReference>
<feature type="transmembrane region" description="Helical" evidence="7">
    <location>
        <begin position="725"/>
        <end position="746"/>
    </location>
</feature>
<feature type="transmembrane region" description="Helical" evidence="7">
    <location>
        <begin position="766"/>
        <end position="786"/>
    </location>
</feature>
<keyword evidence="3" id="KW-0067">ATP-binding</keyword>
<evidence type="ECO:0000313" key="10">
    <source>
        <dbReference type="Proteomes" id="UP000541610"/>
    </source>
</evidence>
<name>A0A7J6PMP4_PEROL</name>
<dbReference type="AlphaFoldDB" id="A0A7J6PMP4"/>
<evidence type="ECO:0000256" key="4">
    <source>
        <dbReference type="ARBA" id="ARBA00022989"/>
    </source>
</evidence>
<feature type="transmembrane region" description="Helical" evidence="7">
    <location>
        <begin position="823"/>
        <end position="842"/>
    </location>
</feature>
<dbReference type="PANTHER" id="PTHR24223">
    <property type="entry name" value="ATP-BINDING CASSETTE SUB-FAMILY C"/>
    <property type="match status" value="1"/>
</dbReference>
<sequence>MPATCRNKPTIPQPSPPTPPAASKADERSWGDTTFNGRYPPLLSNLYVEKFSDAHAKLLHECLTRGEAPPLVVSHLQYETILSRRLCRVKLEQRRVLLGLNPDGRRVERYKWKTRSDYANSRVKYRGQFVKEKFDQLAIEDKPHDEGKLQLEDIMGVWSTLSFSWISIDCCWIGEPKASPDLSTRVLHRHSHRSVSFDLRGLTWEFRIELIQLFVIELTLHFINLQSIVYLQTLLSVTDGASAADFTFLSANVALWLLRTHATYWVASIKAYMRTALTYAVHCVSLDLPAGASRGHSLTNLLLSDTAVAVDGLTAVVAAWRLPIEFLSAFYLLWTNLTYGVVPCLLVVIILRCAALVLSFMDGTLRKAWQSSRDDRITLCEEAFSPPSCATLARLGWTRVWVQFILRSRETELLLLGKREWMRKIREGIDYAQPVIVQFVAVMLMVTTASVDPAAVVPTSLMLASAAAPVNQFTGVVLSLLECRSALQRLQSFCKTVPHPSSAEKTAYKLDPTFLGRVVAMGERDGSALTGSLLASSTDTVVVRKSPRLLLGCGDTVRDNVLFGLRCDDVRLDKAMRLACLTGVPPTKKVDTLSMGQGARVCLARAYYRILCGSMRNAVLLLEEPCIFLDSVTSAMVVANMLELLKHSASIIVLTDHLELLSANLPAEALLVVGARSRIRRQKPSGSDVAASIGNAVQEKTPLQKQVPDSQAVAACVPLQAYSMFLGYVGYGYSCSIMLLIAGIMGSQQSLDVLLSRVTVGELALLWRYAVVLLAFLLCNFGAFHVEVTGGLRGAKKLFTEFVSMSSRDVNVSDHTLTRTLGVLWGGVLYLFFKIVFMLITSESPAETMLVIVLVVLAFELMAARPFRPANRGAHRRAAAALTPVVAAAHGSFEIRDTVREYGATSWASTQFLARAAESARWHLVEKACRCWLALRLELIGFLLTAQVTLAKPIGDPILAGMLITAARAVSGIVQQLIHNCAGIERDFVSVQRLTQKPIRGEQGSESGKQREIYGANTIVMREASVGYGESVVLRGVDLVVHANEKLALVGPSGAGKTTLMNSILGAAKVFSGSLLICGLSPGEATTRCLVQCVPHSPVIFRGSLRRNLDPEGCMVDSILQESLRAVGLPERVCTKPGF</sequence>
<dbReference type="GO" id="GO:0016887">
    <property type="term" value="F:ATP hydrolysis activity"/>
    <property type="evidence" value="ECO:0007669"/>
    <property type="project" value="InterPro"/>
</dbReference>
<protein>
    <recommendedName>
        <fullName evidence="8">ABC transporter domain-containing protein</fullName>
    </recommendedName>
</protein>
<dbReference type="InterPro" id="IPR003439">
    <property type="entry name" value="ABC_transporter-like_ATP-bd"/>
</dbReference>
<accession>A0A7J6PMP4</accession>
<feature type="region of interest" description="Disordered" evidence="6">
    <location>
        <begin position="1"/>
        <end position="30"/>
    </location>
</feature>
<proteinExistence type="predicted"/>
<keyword evidence="2" id="KW-0547">Nucleotide-binding</keyword>
<evidence type="ECO:0000256" key="2">
    <source>
        <dbReference type="ARBA" id="ARBA00022741"/>
    </source>
</evidence>
<evidence type="ECO:0000256" key="1">
    <source>
        <dbReference type="ARBA" id="ARBA00022692"/>
    </source>
</evidence>
<evidence type="ECO:0000256" key="5">
    <source>
        <dbReference type="ARBA" id="ARBA00023136"/>
    </source>
</evidence>
<dbReference type="InterPro" id="IPR027417">
    <property type="entry name" value="P-loop_NTPase"/>
</dbReference>
<dbReference type="Gene3D" id="3.40.50.300">
    <property type="entry name" value="P-loop containing nucleotide triphosphate hydrolases"/>
    <property type="match status" value="2"/>
</dbReference>
<feature type="transmembrane region" description="Helical" evidence="7">
    <location>
        <begin position="848"/>
        <end position="867"/>
    </location>
</feature>
<dbReference type="GO" id="GO:0005524">
    <property type="term" value="F:ATP binding"/>
    <property type="evidence" value="ECO:0007669"/>
    <property type="project" value="UniProtKB-KW"/>
</dbReference>
<organism evidence="9 10">
    <name type="scientific">Perkinsus olseni</name>
    <name type="common">Perkinsus atlanticus</name>
    <dbReference type="NCBI Taxonomy" id="32597"/>
    <lineage>
        <taxon>Eukaryota</taxon>
        <taxon>Sar</taxon>
        <taxon>Alveolata</taxon>
        <taxon>Perkinsozoa</taxon>
        <taxon>Perkinsea</taxon>
        <taxon>Perkinsida</taxon>
        <taxon>Perkinsidae</taxon>
        <taxon>Perkinsus</taxon>
    </lineage>
</organism>
<dbReference type="Pfam" id="PF00005">
    <property type="entry name" value="ABC_tran"/>
    <property type="match status" value="1"/>
</dbReference>
<dbReference type="GO" id="GO:0042626">
    <property type="term" value="F:ATPase-coupled transmembrane transporter activity"/>
    <property type="evidence" value="ECO:0007669"/>
    <property type="project" value="TreeGrafter"/>
</dbReference>
<feature type="compositionally biased region" description="Pro residues" evidence="6">
    <location>
        <begin position="11"/>
        <end position="20"/>
    </location>
</feature>
<reference evidence="9 10" key="1">
    <citation type="submission" date="2020-04" db="EMBL/GenBank/DDBJ databases">
        <title>Perkinsus olseni comparative genomics.</title>
        <authorList>
            <person name="Bogema D.R."/>
        </authorList>
    </citation>
    <scope>NUCLEOTIDE SEQUENCE [LARGE SCALE GENOMIC DNA]</scope>
    <source>
        <strain evidence="9">00978-12</strain>
    </source>
</reference>
<dbReference type="GO" id="GO:0016020">
    <property type="term" value="C:membrane"/>
    <property type="evidence" value="ECO:0007669"/>
    <property type="project" value="InterPro"/>
</dbReference>
<keyword evidence="1 7" id="KW-0812">Transmembrane</keyword>
<dbReference type="SUPFAM" id="SSF52540">
    <property type="entry name" value="P-loop containing nucleoside triphosphate hydrolases"/>
    <property type="match status" value="2"/>
</dbReference>
<feature type="domain" description="ABC transporter" evidence="8">
    <location>
        <begin position="1034"/>
        <end position="1108"/>
    </location>
</feature>
<keyword evidence="4 7" id="KW-1133">Transmembrane helix</keyword>
<dbReference type="Gene3D" id="1.20.1560.10">
    <property type="entry name" value="ABC transporter type 1, transmembrane domain"/>
    <property type="match status" value="2"/>
</dbReference>
<evidence type="ECO:0000313" key="9">
    <source>
        <dbReference type="EMBL" id="KAF4697389.1"/>
    </source>
</evidence>
<keyword evidence="5 7" id="KW-0472">Membrane</keyword>
<evidence type="ECO:0000259" key="8">
    <source>
        <dbReference type="Pfam" id="PF00005"/>
    </source>
</evidence>
<comment type="caution">
    <text evidence="9">The sequence shown here is derived from an EMBL/GenBank/DDBJ whole genome shotgun (WGS) entry which is preliminary data.</text>
</comment>
<dbReference type="PANTHER" id="PTHR24223:SF330">
    <property type="entry name" value="ATP-BINDING CASSETTE SUB-FAMILY C MEMBER 10"/>
    <property type="match status" value="1"/>
</dbReference>
<dbReference type="Proteomes" id="UP000541610">
    <property type="component" value="Unassembled WGS sequence"/>
</dbReference>